<name>A0A024GU54_9STRA</name>
<protein>
    <submittedName>
        <fullName evidence="1">Uncharacterized protein</fullName>
    </submittedName>
</protein>
<dbReference type="Proteomes" id="UP000053237">
    <property type="component" value="Unassembled WGS sequence"/>
</dbReference>
<dbReference type="OrthoDB" id="158012at2759"/>
<evidence type="ECO:0000313" key="1">
    <source>
        <dbReference type="EMBL" id="CCI49888.1"/>
    </source>
</evidence>
<keyword evidence="2" id="KW-1185">Reference proteome</keyword>
<dbReference type="EMBL" id="CAIX01000360">
    <property type="protein sequence ID" value="CCI49888.1"/>
    <property type="molecule type" value="Genomic_DNA"/>
</dbReference>
<reference evidence="1 2" key="1">
    <citation type="submission" date="2012-05" db="EMBL/GenBank/DDBJ databases">
        <title>Recombination and specialization in a pathogen metapopulation.</title>
        <authorList>
            <person name="Gardiner A."/>
            <person name="Kemen E."/>
            <person name="Schultz-Larsen T."/>
            <person name="MacLean D."/>
            <person name="Van Oosterhout C."/>
            <person name="Jones J.D.G."/>
        </authorList>
    </citation>
    <scope>NUCLEOTIDE SEQUENCE [LARGE SCALE GENOMIC DNA]</scope>
    <source>
        <strain evidence="1 2">Ac Nc2</strain>
    </source>
</reference>
<organism evidence="1 2">
    <name type="scientific">Albugo candida</name>
    <dbReference type="NCBI Taxonomy" id="65357"/>
    <lineage>
        <taxon>Eukaryota</taxon>
        <taxon>Sar</taxon>
        <taxon>Stramenopiles</taxon>
        <taxon>Oomycota</taxon>
        <taxon>Peronosporomycetes</taxon>
        <taxon>Albuginales</taxon>
        <taxon>Albuginaceae</taxon>
        <taxon>Albugo</taxon>
    </lineage>
</organism>
<gene>
    <name evidence="1" type="ORF">BN9_113620</name>
</gene>
<accession>A0A024GU54</accession>
<evidence type="ECO:0000313" key="2">
    <source>
        <dbReference type="Proteomes" id="UP000053237"/>
    </source>
</evidence>
<comment type="caution">
    <text evidence="1">The sequence shown here is derived from an EMBL/GenBank/DDBJ whole genome shotgun (WGS) entry which is preliminary data.</text>
</comment>
<dbReference type="AlphaFoldDB" id="A0A024GU54"/>
<proteinExistence type="predicted"/>
<dbReference type="InParanoid" id="A0A024GU54"/>
<sequence>MRASKAQPQCDLKEPVAPWRRDDIPDYGPLKERQLVTIFTFVGIVATFVYESTEYFNQIDRWLAYTAIWLPLWLRLLGHFKPKEADNFVIKQDTKASIRSELKQLAQIIEEEE</sequence>